<keyword evidence="6 12" id="KW-0067">ATP-binding</keyword>
<dbReference type="PANTHER" id="PTHR10169">
    <property type="entry name" value="DNA TOPOISOMERASE/GYRASE"/>
    <property type="match status" value="1"/>
</dbReference>
<evidence type="ECO:0000256" key="1">
    <source>
        <dbReference type="ARBA" id="ARBA00000185"/>
    </source>
</evidence>
<dbReference type="InterPro" id="IPR002205">
    <property type="entry name" value="Topo_IIA_dom_A"/>
</dbReference>
<dbReference type="InterPro" id="IPR001241">
    <property type="entry name" value="Topo_IIA"/>
</dbReference>
<evidence type="ECO:0000256" key="3">
    <source>
        <dbReference type="ARBA" id="ARBA00001946"/>
    </source>
</evidence>
<dbReference type="Proteomes" id="UP000005237">
    <property type="component" value="Unassembled WGS sequence"/>
</dbReference>
<dbReference type="GO" id="GO:0005634">
    <property type="term" value="C:nucleus"/>
    <property type="evidence" value="ECO:0007669"/>
    <property type="project" value="TreeGrafter"/>
</dbReference>
<protein>
    <recommendedName>
        <fullName evidence="12">DNA topoisomerase 2</fullName>
        <ecNumber evidence="12">5.6.2.2</ecNumber>
    </recommendedName>
</protein>
<dbReference type="Pfam" id="PF01751">
    <property type="entry name" value="Toprim"/>
    <property type="match status" value="1"/>
</dbReference>
<dbReference type="GO" id="GO:0000712">
    <property type="term" value="P:resolution of meiotic recombination intermediates"/>
    <property type="evidence" value="ECO:0007669"/>
    <property type="project" value="TreeGrafter"/>
</dbReference>
<proteinExistence type="inferred from homology"/>
<dbReference type="SUPFAM" id="SSF56719">
    <property type="entry name" value="Type II DNA topoisomerase"/>
    <property type="match status" value="1"/>
</dbReference>
<reference evidence="15" key="2">
    <citation type="submission" date="2022-06" db="UniProtKB">
        <authorList>
            <consortium name="EnsemblMetazoa"/>
        </authorList>
    </citation>
    <scope>IDENTIFICATION</scope>
    <source>
        <strain evidence="15">DF5081</strain>
    </source>
</reference>
<evidence type="ECO:0000256" key="5">
    <source>
        <dbReference type="ARBA" id="ARBA00022741"/>
    </source>
</evidence>
<dbReference type="Gene3D" id="3.30.230.10">
    <property type="match status" value="1"/>
</dbReference>
<dbReference type="Pfam" id="PF16898">
    <property type="entry name" value="TOPRIM_C"/>
    <property type="match status" value="1"/>
</dbReference>
<dbReference type="FunFam" id="3.30.565.10:FF:000004">
    <property type="entry name" value="DNA topoisomerase 2"/>
    <property type="match status" value="1"/>
</dbReference>
<dbReference type="Gene3D" id="3.30.1490.30">
    <property type="match status" value="1"/>
</dbReference>
<dbReference type="InterPro" id="IPR013760">
    <property type="entry name" value="Topo_IIA-like_dom_sf"/>
</dbReference>
<dbReference type="AlphaFoldDB" id="A0A8R1HV81"/>
<dbReference type="Gene3D" id="3.90.199.10">
    <property type="entry name" value="Topoisomerase II, domain 5"/>
    <property type="match status" value="1"/>
</dbReference>
<dbReference type="InterPro" id="IPR003594">
    <property type="entry name" value="HATPase_dom"/>
</dbReference>
<evidence type="ECO:0000313" key="16">
    <source>
        <dbReference type="Proteomes" id="UP000005237"/>
    </source>
</evidence>
<evidence type="ECO:0000256" key="12">
    <source>
        <dbReference type="RuleBase" id="RU362094"/>
    </source>
</evidence>
<dbReference type="CDD" id="cd16930">
    <property type="entry name" value="HATPase_TopII-like"/>
    <property type="match status" value="1"/>
</dbReference>
<dbReference type="InterPro" id="IPR018522">
    <property type="entry name" value="TopoIIA_CS"/>
</dbReference>
<name>A0A8R1HV81_CAEJA</name>
<dbReference type="GO" id="GO:0005524">
    <property type="term" value="F:ATP binding"/>
    <property type="evidence" value="ECO:0007669"/>
    <property type="project" value="UniProtKB-UniRule"/>
</dbReference>
<comment type="catalytic activity">
    <reaction evidence="1 11 12">
        <text>ATP-dependent breakage, passage and rejoining of double-stranded DNA.</text>
        <dbReference type="EC" id="5.6.2.2"/>
    </reaction>
</comment>
<dbReference type="InterPro" id="IPR013506">
    <property type="entry name" value="Topo_IIA_bsu_dom2"/>
</dbReference>
<evidence type="ECO:0000256" key="6">
    <source>
        <dbReference type="ARBA" id="ARBA00022840"/>
    </source>
</evidence>
<dbReference type="GO" id="GO:0003918">
    <property type="term" value="F:DNA topoisomerase type II (double strand cut, ATP-hydrolyzing) activity"/>
    <property type="evidence" value="ECO:0007669"/>
    <property type="project" value="UniProtKB-UniRule"/>
</dbReference>
<comment type="similarity">
    <text evidence="4 12">Belongs to the type II topoisomerase family.</text>
</comment>
<keyword evidence="5 12" id="KW-0547">Nucleotide-binding</keyword>
<evidence type="ECO:0000256" key="10">
    <source>
        <dbReference type="ARBA" id="ARBA00023235"/>
    </source>
</evidence>
<evidence type="ECO:0000256" key="11">
    <source>
        <dbReference type="PROSITE-ProRule" id="PRU01384"/>
    </source>
</evidence>
<dbReference type="GO" id="GO:0000819">
    <property type="term" value="P:sister chromatid segregation"/>
    <property type="evidence" value="ECO:0007669"/>
    <property type="project" value="TreeGrafter"/>
</dbReference>
<dbReference type="PRINTS" id="PR01158">
    <property type="entry name" value="TOPISMRASEII"/>
</dbReference>
<evidence type="ECO:0000313" key="15">
    <source>
        <dbReference type="EnsemblMetazoa" id="CJA09683.1"/>
    </source>
</evidence>
<accession>A0A8R1HV81</accession>
<dbReference type="Pfam" id="PF02518">
    <property type="entry name" value="HATPase_c"/>
    <property type="match status" value="1"/>
</dbReference>
<dbReference type="PANTHER" id="PTHR10169:SF38">
    <property type="entry name" value="DNA TOPOISOMERASE 2"/>
    <property type="match status" value="1"/>
</dbReference>
<dbReference type="SUPFAM" id="SSF54211">
    <property type="entry name" value="Ribosomal protein S5 domain 2-like"/>
    <property type="match status" value="1"/>
</dbReference>
<dbReference type="EnsemblMetazoa" id="CJA09683.1">
    <property type="protein sequence ID" value="CJA09683.1"/>
    <property type="gene ID" value="WBGene00128887"/>
</dbReference>
<dbReference type="Pfam" id="PF00521">
    <property type="entry name" value="DNA_topoisoIV"/>
    <property type="match status" value="1"/>
</dbReference>
<evidence type="ECO:0000256" key="8">
    <source>
        <dbReference type="ARBA" id="ARBA00023029"/>
    </source>
</evidence>
<dbReference type="CDD" id="cd03481">
    <property type="entry name" value="TopoIIA_Trans_ScTopoIIA"/>
    <property type="match status" value="1"/>
</dbReference>
<evidence type="ECO:0000256" key="2">
    <source>
        <dbReference type="ARBA" id="ARBA00001913"/>
    </source>
</evidence>
<keyword evidence="8 11" id="KW-0799">Topoisomerase</keyword>
<comment type="cofactor">
    <cofactor evidence="3">
        <name>Mg(2+)</name>
        <dbReference type="ChEBI" id="CHEBI:18420"/>
    </cofactor>
</comment>
<comment type="subunit">
    <text evidence="12">Homodimer.</text>
</comment>
<keyword evidence="7" id="KW-0460">Magnesium</keyword>
<dbReference type="PROSITE" id="PS52040">
    <property type="entry name" value="TOPO_IIA"/>
    <property type="match status" value="1"/>
</dbReference>
<dbReference type="GO" id="GO:0003677">
    <property type="term" value="F:DNA binding"/>
    <property type="evidence" value="ECO:0007669"/>
    <property type="project" value="UniProtKB-UniRule"/>
</dbReference>
<dbReference type="PRINTS" id="PR00418">
    <property type="entry name" value="TPI2FAMILY"/>
</dbReference>
<reference evidence="16" key="1">
    <citation type="submission" date="2010-08" db="EMBL/GenBank/DDBJ databases">
        <authorList>
            <consortium name="Caenorhabditis japonica Sequencing Consortium"/>
            <person name="Wilson R.K."/>
        </authorList>
    </citation>
    <scope>NUCLEOTIDE SEQUENCE [LARGE SCALE GENOMIC DNA]</scope>
    <source>
        <strain evidence="16">DF5081</strain>
    </source>
</reference>
<keyword evidence="16" id="KW-1185">Reference proteome</keyword>
<dbReference type="GO" id="GO:0006265">
    <property type="term" value="P:DNA topological change"/>
    <property type="evidence" value="ECO:0007669"/>
    <property type="project" value="UniProtKB-UniRule"/>
</dbReference>
<dbReference type="InterPro" id="IPR013758">
    <property type="entry name" value="Topo_IIA_A/C_ab"/>
</dbReference>
<dbReference type="PROSITE" id="PS00177">
    <property type="entry name" value="TOPOISOMERASE_II"/>
    <property type="match status" value="1"/>
</dbReference>
<dbReference type="InterPro" id="IPR050634">
    <property type="entry name" value="DNA_Topoisomerase_II"/>
</dbReference>
<dbReference type="InterPro" id="IPR014721">
    <property type="entry name" value="Ribsml_uS5_D2-typ_fold_subgr"/>
</dbReference>
<dbReference type="InterPro" id="IPR013759">
    <property type="entry name" value="Topo_IIA_B_C"/>
</dbReference>
<dbReference type="EC" id="5.6.2.2" evidence="12"/>
<dbReference type="FunFam" id="3.30.1490.30:FF:000001">
    <property type="entry name" value="DNA topoisomerase 2"/>
    <property type="match status" value="1"/>
</dbReference>
<evidence type="ECO:0000256" key="4">
    <source>
        <dbReference type="ARBA" id="ARBA00011080"/>
    </source>
</evidence>
<organism evidence="15 16">
    <name type="scientific">Caenorhabditis japonica</name>
    <dbReference type="NCBI Taxonomy" id="281687"/>
    <lineage>
        <taxon>Eukaryota</taxon>
        <taxon>Metazoa</taxon>
        <taxon>Ecdysozoa</taxon>
        <taxon>Nematoda</taxon>
        <taxon>Chromadorea</taxon>
        <taxon>Rhabditida</taxon>
        <taxon>Rhabditina</taxon>
        <taxon>Rhabditomorpha</taxon>
        <taxon>Rhabditoidea</taxon>
        <taxon>Rhabditidae</taxon>
        <taxon>Peloderinae</taxon>
        <taxon>Caenorhabditis</taxon>
    </lineage>
</organism>
<feature type="active site" description="O-(5'-phospho-DNA)-tyrosine intermediate" evidence="11">
    <location>
        <position position="824"/>
    </location>
</feature>
<dbReference type="Gene3D" id="3.40.50.670">
    <property type="match status" value="1"/>
</dbReference>
<feature type="domain" description="Topo IIA-type catalytic" evidence="14">
    <location>
        <begin position="734"/>
        <end position="830"/>
    </location>
</feature>
<comment type="function">
    <text evidence="12">Control of topological states of DNA by transient breakage and subsequent rejoining of DNA strands. Topoisomerase II makes double-strand breaks.</text>
</comment>
<dbReference type="InterPro" id="IPR031660">
    <property type="entry name" value="TOPRIM_C"/>
</dbReference>
<dbReference type="Pfam" id="PF00204">
    <property type="entry name" value="DNA_gyraseB"/>
    <property type="match status" value="1"/>
</dbReference>
<dbReference type="InterPro" id="IPR001154">
    <property type="entry name" value="TopoII_euk"/>
</dbReference>
<keyword evidence="9 11" id="KW-0238">DNA-binding</keyword>
<evidence type="ECO:0000259" key="14">
    <source>
        <dbReference type="PROSITE" id="PS52040"/>
    </source>
</evidence>
<dbReference type="FunFam" id="3.40.50.670:FF:000001">
    <property type="entry name" value="DNA topoisomerase 2"/>
    <property type="match status" value="2"/>
</dbReference>
<sequence>MRRIARLLYRLSPPARITVPLWRRRQFCTNAPSTSGISEAAKYEKKSPTEHVLLRPDTYIGGVGTRENHPCWTLTDTENTPENSSTTMHLREVTYPPGLLKIFDEILVNAADNKARDPTMNRLEVQLDPKTARISVWNNGKGLPVEMHPSENMWVPTLVFGNLFTSSNYDDSEIKTVGGRNGYGAKLCNIFSKEFHVETVDTRRGRVFKQRWFNNMQSCDEPMVTDIASGENLQDFTKVEFVPDLARFHVDHLTDDVICLIKKRVCEVTATAPRGIDVFFNGHRIPVDNFEDYVKAFNTSENDSNEHQILFLHPTPRWHVGVARRIALEGAEMLPKVVSFVNNINTEKGGTHVDYVMEKLVAILKREIDKLLEKSKKSVKPALIRQNVSIFINSLIENPSFESQTKETLTTKPKTFGSVFECDAKKVTQWAESTGLIDDIVEQVLNIKPKKMSASPKNTSVSVRDIVKLEDAAWAGLPGKSKSCTLILTEGDSAKALALAGLEVLSRETFGVFPLKGKLINVSNLDDVKASQNEEIANLMRILGLSFDQPQIALENLRYGKLMILADQDDDGSHIKGLVINFLHRFWPGLLQNQESFVQSFRTPLLKAQRGEDVKSFFSITEYQKWAETVENLEKWKIKYYKGLGTSTSNEARQYFRDFGKHVVNFQYKDASDDEAIRMAFDREKTEERKSWIQSLGTLNGSNELAEEKQQMSYKEFVDGELMQFGMADLRRSIPSLIDGLKPSQRKILWTLFKMDESKEMKVSQLAGAVAHSQSYHHGEESLVRTIVRMGQNFCGAANLPLLQSIGQFGTRHEGGSDAASARYIYTALA</sequence>
<dbReference type="PROSITE" id="PS50880">
    <property type="entry name" value="TOPRIM"/>
    <property type="match status" value="1"/>
</dbReference>
<dbReference type="Gene3D" id="3.30.565.10">
    <property type="entry name" value="Histidine kinase-like ATPase, C-terminal domain"/>
    <property type="match status" value="1"/>
</dbReference>
<evidence type="ECO:0000256" key="9">
    <source>
        <dbReference type="ARBA" id="ARBA00023125"/>
    </source>
</evidence>
<dbReference type="InterPro" id="IPR036890">
    <property type="entry name" value="HATPase_C_sf"/>
</dbReference>
<comment type="cofactor">
    <cofactor evidence="2">
        <name>Ca(2+)</name>
        <dbReference type="ChEBI" id="CHEBI:29108"/>
    </cofactor>
</comment>
<keyword evidence="10 11" id="KW-0413">Isomerase</keyword>
<evidence type="ECO:0000259" key="13">
    <source>
        <dbReference type="PROSITE" id="PS50880"/>
    </source>
</evidence>
<dbReference type="InterPro" id="IPR006171">
    <property type="entry name" value="TOPRIM_dom"/>
</dbReference>
<dbReference type="SMART" id="SM00433">
    <property type="entry name" value="TOP2c"/>
    <property type="match status" value="1"/>
</dbReference>
<dbReference type="InterPro" id="IPR020568">
    <property type="entry name" value="Ribosomal_Su5_D2-typ_SF"/>
</dbReference>
<feature type="domain" description="Toprim" evidence="13">
    <location>
        <begin position="484"/>
        <end position="598"/>
    </location>
</feature>
<dbReference type="SUPFAM" id="SSF55874">
    <property type="entry name" value="ATPase domain of HSP90 chaperone/DNA topoisomerase II/histidine kinase"/>
    <property type="match status" value="1"/>
</dbReference>
<evidence type="ECO:0000256" key="7">
    <source>
        <dbReference type="ARBA" id="ARBA00022842"/>
    </source>
</evidence>